<evidence type="ECO:0000313" key="2">
    <source>
        <dbReference type="Proteomes" id="UP000004322"/>
    </source>
</evidence>
<protein>
    <submittedName>
        <fullName evidence="1">Uncharacterized protein</fullName>
    </submittedName>
</protein>
<dbReference type="STRING" id="873449.STRCR_1583"/>
<keyword evidence="2" id="KW-1185">Reference proteome</keyword>
<dbReference type="EMBL" id="AEUV02000002">
    <property type="protein sequence ID" value="EHI75551.1"/>
    <property type="molecule type" value="Genomic_DNA"/>
</dbReference>
<comment type="caution">
    <text evidence="1">The sequence shown here is derived from an EMBL/GenBank/DDBJ whole genome shotgun (WGS) entry which is preliminary data.</text>
</comment>
<name>G5JPD1_STRCG</name>
<sequence>MTNPFVVAETYTKDNAGNWLLMSTTYTRIAIDYDDYHI</sequence>
<proteinExistence type="predicted"/>
<reference evidence="1" key="1">
    <citation type="submission" date="2011-07" db="EMBL/GenBank/DDBJ databases">
        <authorList>
            <person name="Stanhope M.J."/>
            <person name="Durkin A.S."/>
            <person name="Hostetler J."/>
            <person name="Kim M."/>
            <person name="Radune D."/>
            <person name="Singh I."/>
            <person name="Town C.D."/>
        </authorList>
    </citation>
    <scope>NUCLEOTIDE SEQUENCE [LARGE SCALE GENOMIC DNA]</scope>
    <source>
        <strain evidence="1">HS-6</strain>
    </source>
</reference>
<organism evidence="1 2">
    <name type="scientific">Streptococcus criceti HS-6</name>
    <dbReference type="NCBI Taxonomy" id="873449"/>
    <lineage>
        <taxon>Bacteria</taxon>
        <taxon>Bacillati</taxon>
        <taxon>Bacillota</taxon>
        <taxon>Bacilli</taxon>
        <taxon>Lactobacillales</taxon>
        <taxon>Streptococcaceae</taxon>
        <taxon>Streptococcus</taxon>
    </lineage>
</organism>
<gene>
    <name evidence="1" type="ORF">STRCR_1583</name>
</gene>
<evidence type="ECO:0000313" key="1">
    <source>
        <dbReference type="EMBL" id="EHI75551.1"/>
    </source>
</evidence>
<dbReference type="Proteomes" id="UP000004322">
    <property type="component" value="Unassembled WGS sequence"/>
</dbReference>
<dbReference type="AlphaFoldDB" id="G5JPD1"/>
<accession>G5JPD1</accession>